<keyword evidence="2" id="KW-1185">Reference proteome</keyword>
<evidence type="ECO:0000313" key="2">
    <source>
        <dbReference type="Proteomes" id="UP001054837"/>
    </source>
</evidence>
<reference evidence="1 2" key="1">
    <citation type="submission" date="2021-06" db="EMBL/GenBank/DDBJ databases">
        <title>Caerostris darwini draft genome.</title>
        <authorList>
            <person name="Kono N."/>
            <person name="Arakawa K."/>
        </authorList>
    </citation>
    <scope>NUCLEOTIDE SEQUENCE [LARGE SCALE GENOMIC DNA]</scope>
</reference>
<name>A0AAV4QZQ9_9ARAC</name>
<dbReference type="AlphaFoldDB" id="A0AAV4QZQ9"/>
<dbReference type="Proteomes" id="UP001054837">
    <property type="component" value="Unassembled WGS sequence"/>
</dbReference>
<accession>A0AAV4QZQ9</accession>
<protein>
    <submittedName>
        <fullName evidence="1">Uncharacterized protein</fullName>
    </submittedName>
</protein>
<organism evidence="1 2">
    <name type="scientific">Caerostris darwini</name>
    <dbReference type="NCBI Taxonomy" id="1538125"/>
    <lineage>
        <taxon>Eukaryota</taxon>
        <taxon>Metazoa</taxon>
        <taxon>Ecdysozoa</taxon>
        <taxon>Arthropoda</taxon>
        <taxon>Chelicerata</taxon>
        <taxon>Arachnida</taxon>
        <taxon>Araneae</taxon>
        <taxon>Araneomorphae</taxon>
        <taxon>Entelegynae</taxon>
        <taxon>Araneoidea</taxon>
        <taxon>Araneidae</taxon>
        <taxon>Caerostris</taxon>
    </lineage>
</organism>
<proteinExistence type="predicted"/>
<gene>
    <name evidence="1" type="ORF">CDAR_90391</name>
</gene>
<sequence>MSEKVDWDEVSREREFKDDVNWEKISTYQILSEKFISENEHLVNWGNISKFQTLTEKLILMHAHKVFWPAISRYQKLSDQFIFENVGKLDMDLVAEYQDKMSINTIEKLEASVNWNKIYSHQKNLTSEFVMKHVEKITDCKVMRNLNLSDEEFNKVYRRLKLWYMAKTCLSKN</sequence>
<dbReference type="EMBL" id="BPLQ01005257">
    <property type="protein sequence ID" value="GIY13556.1"/>
    <property type="molecule type" value="Genomic_DNA"/>
</dbReference>
<comment type="caution">
    <text evidence="1">The sequence shown here is derived from an EMBL/GenBank/DDBJ whole genome shotgun (WGS) entry which is preliminary data.</text>
</comment>
<evidence type="ECO:0000313" key="1">
    <source>
        <dbReference type="EMBL" id="GIY13556.1"/>
    </source>
</evidence>